<feature type="transmembrane region" description="Helical" evidence="1">
    <location>
        <begin position="89"/>
        <end position="111"/>
    </location>
</feature>
<name>A0AA37XCA0_9MICO</name>
<keyword evidence="3" id="KW-1185">Reference proteome</keyword>
<dbReference type="InterPro" id="IPR008407">
    <property type="entry name" value="Brnchd-chn_aa_trnsp_AzlD"/>
</dbReference>
<dbReference type="EMBL" id="BSUL01000001">
    <property type="protein sequence ID" value="GMA29503.1"/>
    <property type="molecule type" value="Genomic_DNA"/>
</dbReference>
<organism evidence="2 3">
    <name type="scientific">Arenivirga flava</name>
    <dbReference type="NCBI Taxonomy" id="1930060"/>
    <lineage>
        <taxon>Bacteria</taxon>
        <taxon>Bacillati</taxon>
        <taxon>Actinomycetota</taxon>
        <taxon>Actinomycetes</taxon>
        <taxon>Micrococcales</taxon>
        <taxon>Microbacteriaceae</taxon>
        <taxon>Arenivirga</taxon>
    </lineage>
</organism>
<protein>
    <submittedName>
        <fullName evidence="2">Branched-chain amino acid transport protein</fullName>
    </submittedName>
</protein>
<dbReference type="AlphaFoldDB" id="A0AA37XCA0"/>
<keyword evidence="1" id="KW-0812">Transmembrane</keyword>
<dbReference type="Proteomes" id="UP001157160">
    <property type="component" value="Unassembled WGS sequence"/>
</dbReference>
<evidence type="ECO:0000313" key="2">
    <source>
        <dbReference type="EMBL" id="GMA29503.1"/>
    </source>
</evidence>
<reference evidence="2 3" key="1">
    <citation type="journal article" date="2014" name="Int. J. Syst. Evol. Microbiol.">
        <title>Complete genome sequence of Corynebacterium casei LMG S-19264T (=DSM 44701T), isolated from a smear-ripened cheese.</title>
        <authorList>
            <consortium name="US DOE Joint Genome Institute (JGI-PGF)"/>
            <person name="Walter F."/>
            <person name="Albersmeier A."/>
            <person name="Kalinowski J."/>
            <person name="Ruckert C."/>
        </authorList>
    </citation>
    <scope>NUCLEOTIDE SEQUENCE [LARGE SCALE GENOMIC DNA]</scope>
    <source>
        <strain evidence="2 3">NBRC 112289</strain>
    </source>
</reference>
<comment type="caution">
    <text evidence="2">The sequence shown here is derived from an EMBL/GenBank/DDBJ whole genome shotgun (WGS) entry which is preliminary data.</text>
</comment>
<keyword evidence="1" id="KW-0472">Membrane</keyword>
<sequence>MTETAYLAAAVIVSALVTWALRALPFLFLRRLRHSPVLQEIGAALPVGVMTVLVLHTVHEVPPLDPARSIPVLVGLVATAGLHLWRGNALLSIGVGTGLHVLLASTLPGVLA</sequence>
<gene>
    <name evidence="2" type="ORF">GCM10025874_27560</name>
</gene>
<accession>A0AA37XCA0</accession>
<dbReference type="PIRSF" id="PIRSF003203">
    <property type="entry name" value="AzlD"/>
    <property type="match status" value="1"/>
</dbReference>
<proteinExistence type="predicted"/>
<keyword evidence="1" id="KW-1133">Transmembrane helix</keyword>
<dbReference type="Pfam" id="PF05437">
    <property type="entry name" value="AzlD"/>
    <property type="match status" value="1"/>
</dbReference>
<evidence type="ECO:0000313" key="3">
    <source>
        <dbReference type="Proteomes" id="UP001157160"/>
    </source>
</evidence>
<feature type="transmembrane region" description="Helical" evidence="1">
    <location>
        <begin position="6"/>
        <end position="29"/>
    </location>
</feature>
<dbReference type="RefSeq" id="WP_284233682.1">
    <property type="nucleotide sequence ID" value="NZ_BSUL01000001.1"/>
</dbReference>
<evidence type="ECO:0000256" key="1">
    <source>
        <dbReference type="SAM" id="Phobius"/>
    </source>
</evidence>